<evidence type="ECO:0008006" key="6">
    <source>
        <dbReference type="Google" id="ProtNLM"/>
    </source>
</evidence>
<proteinExistence type="inferred from homology"/>
<dbReference type="InterPro" id="IPR029033">
    <property type="entry name" value="His_PPase_superfam"/>
</dbReference>
<comment type="similarity">
    <text evidence="1">Belongs to the phosphoglycerate mutase family.</text>
</comment>
<dbReference type="AlphaFoldDB" id="A0AAV1AJC3"/>
<gene>
    <name evidence="4" type="ORF">VFH_IV123200</name>
</gene>
<dbReference type="Gene3D" id="3.40.50.1240">
    <property type="entry name" value="Phosphoglycerate mutase-like"/>
    <property type="match status" value="1"/>
</dbReference>
<keyword evidence="5" id="KW-1185">Reference proteome</keyword>
<dbReference type="PROSITE" id="PS00175">
    <property type="entry name" value="PG_MUTASE"/>
    <property type="match status" value="1"/>
</dbReference>
<dbReference type="InterPro" id="IPR001345">
    <property type="entry name" value="PG/BPGM_mutase_AS"/>
</dbReference>
<dbReference type="GO" id="GO:0016791">
    <property type="term" value="F:phosphatase activity"/>
    <property type="evidence" value="ECO:0007669"/>
    <property type="project" value="TreeGrafter"/>
</dbReference>
<feature type="binding site" evidence="3">
    <location>
        <position position="76"/>
    </location>
    <ligand>
        <name>substrate</name>
    </ligand>
</feature>
<dbReference type="FunFam" id="3.40.50.1240:FF:000137">
    <property type="match status" value="1"/>
</dbReference>
<evidence type="ECO:0000313" key="5">
    <source>
        <dbReference type="Proteomes" id="UP001157006"/>
    </source>
</evidence>
<reference evidence="4 5" key="1">
    <citation type="submission" date="2023-01" db="EMBL/GenBank/DDBJ databases">
        <authorList>
            <person name="Kreplak J."/>
        </authorList>
    </citation>
    <scope>NUCLEOTIDE SEQUENCE [LARGE SCALE GENOMIC DNA]</scope>
</reference>
<dbReference type="EMBL" id="OX451739">
    <property type="protein sequence ID" value="CAI8609234.1"/>
    <property type="molecule type" value="Genomic_DNA"/>
</dbReference>
<dbReference type="InterPro" id="IPR050275">
    <property type="entry name" value="PGM_Phosphatase"/>
</dbReference>
<dbReference type="InterPro" id="IPR013078">
    <property type="entry name" value="His_Pase_superF_clade-1"/>
</dbReference>
<evidence type="ECO:0000256" key="1">
    <source>
        <dbReference type="ARBA" id="ARBA00038362"/>
    </source>
</evidence>
<dbReference type="SMART" id="SM00855">
    <property type="entry name" value="PGAM"/>
    <property type="match status" value="1"/>
</dbReference>
<dbReference type="Proteomes" id="UP001157006">
    <property type="component" value="Chromosome 4"/>
</dbReference>
<evidence type="ECO:0000313" key="4">
    <source>
        <dbReference type="EMBL" id="CAI8609234.1"/>
    </source>
</evidence>
<dbReference type="SUPFAM" id="SSF53254">
    <property type="entry name" value="Phosphoglycerate mutase-like"/>
    <property type="match status" value="1"/>
</dbReference>
<feature type="binding site" evidence="3">
    <location>
        <begin position="25"/>
        <end position="32"/>
    </location>
    <ligand>
        <name>substrate</name>
    </ligand>
</feature>
<evidence type="ECO:0000256" key="3">
    <source>
        <dbReference type="PIRSR" id="PIRSR613078-2"/>
    </source>
</evidence>
<feature type="active site" description="Proton donor/acceptor" evidence="2">
    <location>
        <position position="101"/>
    </location>
</feature>
<dbReference type="Pfam" id="PF00300">
    <property type="entry name" value="His_Phos_1"/>
    <property type="match status" value="1"/>
</dbReference>
<name>A0AAV1AJC3_VICFA</name>
<dbReference type="GO" id="GO:0005829">
    <property type="term" value="C:cytosol"/>
    <property type="evidence" value="ECO:0007669"/>
    <property type="project" value="TreeGrafter"/>
</dbReference>
<organism evidence="4 5">
    <name type="scientific">Vicia faba</name>
    <name type="common">Broad bean</name>
    <name type="synonym">Faba vulgaris</name>
    <dbReference type="NCBI Taxonomy" id="3906"/>
    <lineage>
        <taxon>Eukaryota</taxon>
        <taxon>Viridiplantae</taxon>
        <taxon>Streptophyta</taxon>
        <taxon>Embryophyta</taxon>
        <taxon>Tracheophyta</taxon>
        <taxon>Spermatophyta</taxon>
        <taxon>Magnoliopsida</taxon>
        <taxon>eudicotyledons</taxon>
        <taxon>Gunneridae</taxon>
        <taxon>Pentapetalae</taxon>
        <taxon>rosids</taxon>
        <taxon>fabids</taxon>
        <taxon>Fabales</taxon>
        <taxon>Fabaceae</taxon>
        <taxon>Papilionoideae</taxon>
        <taxon>50 kb inversion clade</taxon>
        <taxon>NPAAA clade</taxon>
        <taxon>Hologalegina</taxon>
        <taxon>IRL clade</taxon>
        <taxon>Fabeae</taxon>
        <taxon>Vicia</taxon>
    </lineage>
</organism>
<dbReference type="CDD" id="cd07067">
    <property type="entry name" value="HP_PGM_like"/>
    <property type="match status" value="1"/>
</dbReference>
<sequence>MAEFSITDSLSSSSGTDFAEIIVVRHGQTIWNFQGKCQGQLDIELNEVGKQQAAAVADRLSKEPKISAVYSSDLKRALETAETIASRCGGLEVVKDLDLRERHMGSLQGVGFSESEKTNPIGYNILKSRNENQEIPGGGESLDQLYERCKSALLRIGRKHIGERVVVVSHGASIEVLYKWACADGKYAGNIRNASITVFHLYADDKWAVKVWADITHLSPY</sequence>
<evidence type="ECO:0000256" key="2">
    <source>
        <dbReference type="PIRSR" id="PIRSR613078-1"/>
    </source>
</evidence>
<dbReference type="PANTHER" id="PTHR48100:SF4">
    <property type="entry name" value="HISTIDINE PHOSPHATASE FAMILY (BRANCH 1) PROTEIN"/>
    <property type="match status" value="1"/>
</dbReference>
<accession>A0AAV1AJC3</accession>
<protein>
    <recommendedName>
        <fullName evidence="6">Phosphoglycerate mutase</fullName>
    </recommendedName>
</protein>
<dbReference type="PANTHER" id="PTHR48100">
    <property type="entry name" value="BROAD-SPECIFICITY PHOSPHATASE YOR283W-RELATED"/>
    <property type="match status" value="1"/>
</dbReference>
<feature type="active site" description="Tele-phosphohistidine intermediate" evidence="2">
    <location>
        <position position="26"/>
    </location>
</feature>